<proteinExistence type="inferred from homology"/>
<evidence type="ECO:0000259" key="8">
    <source>
        <dbReference type="Pfam" id="PF01757"/>
    </source>
</evidence>
<evidence type="ECO:0000256" key="3">
    <source>
        <dbReference type="ARBA" id="ARBA00022475"/>
    </source>
</evidence>
<comment type="subcellular location">
    <subcellularLocation>
        <location evidence="1">Cell membrane</location>
        <topology evidence="1">Multi-pass membrane protein</topology>
    </subcellularLocation>
</comment>
<dbReference type="EMBL" id="JACHFW010000004">
    <property type="protein sequence ID" value="MBB5264181.1"/>
    <property type="molecule type" value="Genomic_DNA"/>
</dbReference>
<feature type="transmembrane region" description="Helical" evidence="7">
    <location>
        <begin position="7"/>
        <end position="24"/>
    </location>
</feature>
<feature type="transmembrane region" description="Helical" evidence="7">
    <location>
        <begin position="182"/>
        <end position="199"/>
    </location>
</feature>
<feature type="transmembrane region" description="Helical" evidence="7">
    <location>
        <begin position="126"/>
        <end position="151"/>
    </location>
</feature>
<evidence type="ECO:0000256" key="6">
    <source>
        <dbReference type="ARBA" id="ARBA00023136"/>
    </source>
</evidence>
<keyword evidence="10" id="KW-1185">Reference proteome</keyword>
<feature type="transmembrane region" description="Helical" evidence="7">
    <location>
        <begin position="85"/>
        <end position="106"/>
    </location>
</feature>
<reference evidence="9 10" key="1">
    <citation type="submission" date="2020-08" db="EMBL/GenBank/DDBJ databases">
        <title>Genomic Encyclopedia of Type Strains, Phase IV (KMG-IV): sequencing the most valuable type-strain genomes for metagenomic binning, comparative biology and taxonomic classification.</title>
        <authorList>
            <person name="Goeker M."/>
        </authorList>
    </citation>
    <scope>NUCLEOTIDE SEQUENCE [LARGE SCALE GENOMIC DNA]</scope>
    <source>
        <strain evidence="9 10">DSM 106146</strain>
    </source>
</reference>
<keyword evidence="6 7" id="KW-0472">Membrane</keyword>
<feature type="transmembrane region" description="Helical" evidence="7">
    <location>
        <begin position="206"/>
        <end position="225"/>
    </location>
</feature>
<sequence length="277" mass="31327">MKERYGAIDGLRMIACIGIMMMHLRANNDYEIGGYFYNTVIPSFTNFVFLFMTVSAFGMCCGYYEKVKNQQISLSDFYAKRFKKILPFFGILVLIDVLLSPSRNAVYEAFADLTLLFGFLPNAGNISVIGVGWFLGLIFVFYLCFPFFCVLLANKKRAWISFAVSLLYNFVCAEYFEVERSNILYSACFFLAGGLIYLYRKELTKINPYFAVILTAVSVVAYYLIGEYSMTCLLVSVCLLICTIVVRGGGTGEPHYPILQQYQHGNLPVPHGVVPHD</sequence>
<evidence type="ECO:0000256" key="5">
    <source>
        <dbReference type="ARBA" id="ARBA00022989"/>
    </source>
</evidence>
<organism evidence="9 10">
    <name type="scientific">Catenibacillus scindens</name>
    <dbReference type="NCBI Taxonomy" id="673271"/>
    <lineage>
        <taxon>Bacteria</taxon>
        <taxon>Bacillati</taxon>
        <taxon>Bacillota</taxon>
        <taxon>Clostridia</taxon>
        <taxon>Lachnospirales</taxon>
        <taxon>Lachnospiraceae</taxon>
        <taxon>Catenibacillus</taxon>
    </lineage>
</organism>
<comment type="caution">
    <text evidence="9">The sequence shown here is derived from an EMBL/GenBank/DDBJ whole genome shotgun (WGS) entry which is preliminary data.</text>
</comment>
<name>A0A7W8H949_9FIRM</name>
<evidence type="ECO:0000313" key="10">
    <source>
        <dbReference type="Proteomes" id="UP000543642"/>
    </source>
</evidence>
<keyword evidence="5 7" id="KW-1133">Transmembrane helix</keyword>
<dbReference type="GO" id="GO:0005886">
    <property type="term" value="C:plasma membrane"/>
    <property type="evidence" value="ECO:0007669"/>
    <property type="project" value="UniProtKB-SubCell"/>
</dbReference>
<dbReference type="Proteomes" id="UP000543642">
    <property type="component" value="Unassembled WGS sequence"/>
</dbReference>
<dbReference type="Pfam" id="PF01757">
    <property type="entry name" value="Acyl_transf_3"/>
    <property type="match status" value="1"/>
</dbReference>
<dbReference type="PANTHER" id="PTHR40074:SF2">
    <property type="entry name" value="O-ACETYLTRANSFERASE WECH"/>
    <property type="match status" value="1"/>
</dbReference>
<protein>
    <submittedName>
        <fullName evidence="9">Peptidoglycan/LPS O-acetylase OafA/YrhL</fullName>
    </submittedName>
</protein>
<evidence type="ECO:0000313" key="9">
    <source>
        <dbReference type="EMBL" id="MBB5264181.1"/>
    </source>
</evidence>
<evidence type="ECO:0000256" key="4">
    <source>
        <dbReference type="ARBA" id="ARBA00022692"/>
    </source>
</evidence>
<feature type="transmembrane region" description="Helical" evidence="7">
    <location>
        <begin position="158"/>
        <end position="176"/>
    </location>
</feature>
<dbReference type="InterPro" id="IPR002656">
    <property type="entry name" value="Acyl_transf_3_dom"/>
</dbReference>
<comment type="similarity">
    <text evidence="2">Belongs to the acyltransferase 3 family.</text>
</comment>
<feature type="domain" description="Acyltransferase 3" evidence="8">
    <location>
        <begin position="6"/>
        <end position="240"/>
    </location>
</feature>
<keyword evidence="4 7" id="KW-0812">Transmembrane</keyword>
<evidence type="ECO:0000256" key="2">
    <source>
        <dbReference type="ARBA" id="ARBA00007400"/>
    </source>
</evidence>
<feature type="transmembrane region" description="Helical" evidence="7">
    <location>
        <begin position="231"/>
        <end position="250"/>
    </location>
</feature>
<feature type="transmembrane region" description="Helical" evidence="7">
    <location>
        <begin position="44"/>
        <end position="64"/>
    </location>
</feature>
<dbReference type="RefSeq" id="WP_183772672.1">
    <property type="nucleotide sequence ID" value="NZ_JACHFW010000004.1"/>
</dbReference>
<evidence type="ECO:0000256" key="1">
    <source>
        <dbReference type="ARBA" id="ARBA00004651"/>
    </source>
</evidence>
<accession>A0A7W8H949</accession>
<dbReference type="PANTHER" id="PTHR40074">
    <property type="entry name" value="O-ACETYLTRANSFERASE WECH"/>
    <property type="match status" value="1"/>
</dbReference>
<dbReference type="AlphaFoldDB" id="A0A7W8H949"/>
<dbReference type="GO" id="GO:0016413">
    <property type="term" value="F:O-acetyltransferase activity"/>
    <property type="evidence" value="ECO:0007669"/>
    <property type="project" value="TreeGrafter"/>
</dbReference>
<gene>
    <name evidence="9" type="ORF">HNP82_001292</name>
</gene>
<evidence type="ECO:0000256" key="7">
    <source>
        <dbReference type="SAM" id="Phobius"/>
    </source>
</evidence>
<dbReference type="GO" id="GO:0009246">
    <property type="term" value="P:enterobacterial common antigen biosynthetic process"/>
    <property type="evidence" value="ECO:0007669"/>
    <property type="project" value="TreeGrafter"/>
</dbReference>
<keyword evidence="3" id="KW-1003">Cell membrane</keyword>